<dbReference type="AlphaFoldDB" id="A0A3P7QTX1"/>
<dbReference type="InterPro" id="IPR036322">
    <property type="entry name" value="WD40_repeat_dom_sf"/>
</dbReference>
<dbReference type="OrthoDB" id="20550at2759"/>
<evidence type="ECO:0000256" key="2">
    <source>
        <dbReference type="ARBA" id="ARBA00022574"/>
    </source>
</evidence>
<dbReference type="PROSITE" id="PS50082">
    <property type="entry name" value="WD_REPEATS_2"/>
    <property type="match status" value="1"/>
</dbReference>
<protein>
    <recommendedName>
        <fullName evidence="1">WD repeat-containing protein 44</fullName>
    </recommendedName>
</protein>
<name>A0A3P7QTX1_DIBLA</name>
<dbReference type="PROSITE" id="PS50294">
    <property type="entry name" value="WD_REPEATS_REGION"/>
    <property type="match status" value="1"/>
</dbReference>
<dbReference type="PANTHER" id="PTHR14221:SF0">
    <property type="entry name" value="WD REPEAT-CONTAINING PROTEIN 44"/>
    <property type="match status" value="1"/>
</dbReference>
<dbReference type="InterPro" id="IPR001680">
    <property type="entry name" value="WD40_rpt"/>
</dbReference>
<evidence type="ECO:0000313" key="6">
    <source>
        <dbReference type="EMBL" id="VDN32989.1"/>
    </source>
</evidence>
<dbReference type="InterPro" id="IPR040324">
    <property type="entry name" value="WDR44/Dgr2"/>
</dbReference>
<feature type="non-terminal residue" evidence="6">
    <location>
        <position position="111"/>
    </location>
</feature>
<dbReference type="EMBL" id="UYRU01083049">
    <property type="protein sequence ID" value="VDN32989.1"/>
    <property type="molecule type" value="Genomic_DNA"/>
</dbReference>
<dbReference type="Gene3D" id="2.130.10.10">
    <property type="entry name" value="YVTN repeat-like/Quinoprotein amine dehydrogenase"/>
    <property type="match status" value="1"/>
</dbReference>
<dbReference type="InterPro" id="IPR015943">
    <property type="entry name" value="WD40/YVTN_repeat-like_dom_sf"/>
</dbReference>
<dbReference type="SUPFAM" id="SSF50978">
    <property type="entry name" value="WD40 repeat-like"/>
    <property type="match status" value="1"/>
</dbReference>
<sequence>MLWTALFMTFEVNFSCSFTVFSQDEQSSDEDVEVIGNQGIRLRCSRKVKGHRDFLQIKLVQEMQSEHTGAIWAMRASPCGRLLATAGHDRNIRIWVLRQWYSYFKEMQQIS</sequence>
<feature type="repeat" description="WD" evidence="4">
    <location>
        <begin position="64"/>
        <end position="95"/>
    </location>
</feature>
<evidence type="ECO:0000256" key="5">
    <source>
        <dbReference type="SAM" id="SignalP"/>
    </source>
</evidence>
<dbReference type="PANTHER" id="PTHR14221">
    <property type="entry name" value="WD REPEAT DOMAIN 44"/>
    <property type="match status" value="1"/>
</dbReference>
<keyword evidence="7" id="KW-1185">Reference proteome</keyword>
<accession>A0A3P7QTX1</accession>
<dbReference type="Proteomes" id="UP000281553">
    <property type="component" value="Unassembled WGS sequence"/>
</dbReference>
<gene>
    <name evidence="6" type="ORF">DILT_LOCUS16126</name>
</gene>
<feature type="signal peptide" evidence="5">
    <location>
        <begin position="1"/>
        <end position="17"/>
    </location>
</feature>
<evidence type="ECO:0000256" key="1">
    <source>
        <dbReference type="ARBA" id="ARBA00021207"/>
    </source>
</evidence>
<keyword evidence="5" id="KW-0732">Signal</keyword>
<evidence type="ECO:0000256" key="3">
    <source>
        <dbReference type="ARBA" id="ARBA00022737"/>
    </source>
</evidence>
<feature type="chain" id="PRO_5018234688" description="WD repeat-containing protein 44" evidence="5">
    <location>
        <begin position="18"/>
        <end position="111"/>
    </location>
</feature>
<proteinExistence type="predicted"/>
<evidence type="ECO:0000256" key="4">
    <source>
        <dbReference type="PROSITE-ProRule" id="PRU00221"/>
    </source>
</evidence>
<reference evidence="6 7" key="1">
    <citation type="submission" date="2018-11" db="EMBL/GenBank/DDBJ databases">
        <authorList>
            <consortium name="Pathogen Informatics"/>
        </authorList>
    </citation>
    <scope>NUCLEOTIDE SEQUENCE [LARGE SCALE GENOMIC DNA]</scope>
</reference>
<organism evidence="6 7">
    <name type="scientific">Dibothriocephalus latus</name>
    <name type="common">Fish tapeworm</name>
    <name type="synonym">Diphyllobothrium latum</name>
    <dbReference type="NCBI Taxonomy" id="60516"/>
    <lineage>
        <taxon>Eukaryota</taxon>
        <taxon>Metazoa</taxon>
        <taxon>Spiralia</taxon>
        <taxon>Lophotrochozoa</taxon>
        <taxon>Platyhelminthes</taxon>
        <taxon>Cestoda</taxon>
        <taxon>Eucestoda</taxon>
        <taxon>Diphyllobothriidea</taxon>
        <taxon>Diphyllobothriidae</taxon>
        <taxon>Dibothriocephalus</taxon>
    </lineage>
</organism>
<keyword evidence="3" id="KW-0677">Repeat</keyword>
<evidence type="ECO:0000313" key="7">
    <source>
        <dbReference type="Proteomes" id="UP000281553"/>
    </source>
</evidence>
<keyword evidence="2 4" id="KW-0853">WD repeat</keyword>
<dbReference type="Pfam" id="PF00400">
    <property type="entry name" value="WD40"/>
    <property type="match status" value="1"/>
</dbReference>
<dbReference type="SMART" id="SM00320">
    <property type="entry name" value="WD40"/>
    <property type="match status" value="1"/>
</dbReference>